<organism evidence="5 7">
    <name type="scientific">Methanobrevibacter olleyae</name>
    <dbReference type="NCBI Taxonomy" id="294671"/>
    <lineage>
        <taxon>Archaea</taxon>
        <taxon>Methanobacteriati</taxon>
        <taxon>Methanobacteriota</taxon>
        <taxon>Methanomada group</taxon>
        <taxon>Methanobacteria</taxon>
        <taxon>Methanobacteriales</taxon>
        <taxon>Methanobacteriaceae</taxon>
        <taxon>Methanobrevibacter</taxon>
    </lineage>
</organism>
<keyword evidence="3 4" id="KW-0862">Zinc</keyword>
<reference evidence="8" key="4">
    <citation type="submission" date="2016-10" db="EMBL/GenBank/DDBJ databases">
        <authorList>
            <person name="Varghese N."/>
        </authorList>
    </citation>
    <scope>NUCLEOTIDE SEQUENCE [LARGE SCALE GENOMIC DNA]</scope>
    <source>
        <strain evidence="8">DSM 16632</strain>
    </source>
</reference>
<dbReference type="GO" id="GO:0051604">
    <property type="term" value="P:protein maturation"/>
    <property type="evidence" value="ECO:0007669"/>
    <property type="project" value="InterPro"/>
</dbReference>
<accession>A0A126R0S6</accession>
<comment type="function">
    <text evidence="4">Involved in the maturation of [NiFe] hydrogenases. Required for nickel insertion into the metal center of the hydrogenase.</text>
</comment>
<name>A0A126R0S6_METOL</name>
<gene>
    <name evidence="4" type="primary">hypA</name>
    <name evidence="6" type="ORF">SAMN02910297_00306</name>
    <name evidence="5" type="ORF">YLM1_1107</name>
</gene>
<comment type="similarity">
    <text evidence="4">Belongs to the HypA/HybF family.</text>
</comment>
<dbReference type="RefSeq" id="WP_067147081.1">
    <property type="nucleotide sequence ID" value="NZ_CP014265.1"/>
</dbReference>
<evidence type="ECO:0000256" key="4">
    <source>
        <dbReference type="HAMAP-Rule" id="MF_00213"/>
    </source>
</evidence>
<dbReference type="PATRIC" id="fig|294671.3.peg.1158"/>
<dbReference type="GO" id="GO:0016151">
    <property type="term" value="F:nickel cation binding"/>
    <property type="evidence" value="ECO:0007669"/>
    <property type="project" value="UniProtKB-UniRule"/>
</dbReference>
<dbReference type="NCBIfam" id="TIGR00100">
    <property type="entry name" value="hypA"/>
    <property type="match status" value="1"/>
</dbReference>
<dbReference type="Gene3D" id="3.30.2320.80">
    <property type="match status" value="1"/>
</dbReference>
<dbReference type="GeneID" id="28489410"/>
<dbReference type="PANTHER" id="PTHR34535">
    <property type="entry name" value="HYDROGENASE MATURATION FACTOR HYPA"/>
    <property type="match status" value="1"/>
</dbReference>
<protein>
    <recommendedName>
        <fullName evidence="4">Hydrogenase maturation factor HypA</fullName>
    </recommendedName>
</protein>
<evidence type="ECO:0000313" key="7">
    <source>
        <dbReference type="Proteomes" id="UP000066376"/>
    </source>
</evidence>
<dbReference type="EMBL" id="FOTL01000003">
    <property type="protein sequence ID" value="SFL23561.1"/>
    <property type="molecule type" value="Genomic_DNA"/>
</dbReference>
<dbReference type="OrthoDB" id="36835at2157"/>
<evidence type="ECO:0000256" key="1">
    <source>
        <dbReference type="ARBA" id="ARBA00022596"/>
    </source>
</evidence>
<keyword evidence="2 4" id="KW-0479">Metal-binding</keyword>
<dbReference type="PANTHER" id="PTHR34535:SF3">
    <property type="entry name" value="HYDROGENASE MATURATION FACTOR HYPA"/>
    <property type="match status" value="1"/>
</dbReference>
<evidence type="ECO:0000313" key="8">
    <source>
        <dbReference type="Proteomes" id="UP000183442"/>
    </source>
</evidence>
<evidence type="ECO:0000313" key="6">
    <source>
        <dbReference type="EMBL" id="SFL23561.1"/>
    </source>
</evidence>
<dbReference type="Proteomes" id="UP000183442">
    <property type="component" value="Unassembled WGS sequence"/>
</dbReference>
<sequence length="120" mass="13416">MHSSTVVQSILNVALETAEEYDANKVTEINVEIGKLNWITTDKLKYIFSVLSKDTLAENAELIVNEADAKIKCYNCNYIGLIDNINKEIIPMVLCPKCGSHRVNVLKGYDLNIGNITIEK</sequence>
<reference evidence="6" key="3">
    <citation type="submission" date="2016-10" db="EMBL/GenBank/DDBJ databases">
        <authorList>
            <person name="de Groot N.N."/>
        </authorList>
    </citation>
    <scope>NUCLEOTIDE SEQUENCE [LARGE SCALE GENOMIC DNA]</scope>
    <source>
        <strain evidence="6">DSM 16632</strain>
    </source>
</reference>
<evidence type="ECO:0000256" key="2">
    <source>
        <dbReference type="ARBA" id="ARBA00022723"/>
    </source>
</evidence>
<feature type="binding site" evidence="4">
    <location>
        <position position="98"/>
    </location>
    <ligand>
        <name>Zn(2+)</name>
        <dbReference type="ChEBI" id="CHEBI:29105"/>
    </ligand>
</feature>
<reference evidence="7" key="2">
    <citation type="submission" date="2016-02" db="EMBL/GenBank/DDBJ databases">
        <title>The draft genome sequence of the rumen methanogen Methanobrevibacter olleyae YLM1.</title>
        <authorList>
            <consortium name="New Zealand Agricultural Greenhouse Gas Research Centre/Pastoral Greenhouse Gas Research Consortium"/>
            <person name="Kelly W.J."/>
            <person name="Li D."/>
            <person name="Lambie S.C."/>
            <person name="Attwood G.T."/>
            <person name="Altermann E."/>
            <person name="Leahy S.C."/>
        </authorList>
    </citation>
    <scope>NUCLEOTIDE SEQUENCE [LARGE SCALE GENOMIC DNA]</scope>
    <source>
        <strain evidence="7">YLM1</strain>
    </source>
</reference>
<dbReference type="KEGG" id="mol:YLM1_1107"/>
<feature type="binding site" evidence="4">
    <location>
        <position position="2"/>
    </location>
    <ligand>
        <name>Ni(2+)</name>
        <dbReference type="ChEBI" id="CHEBI:49786"/>
    </ligand>
</feature>
<dbReference type="GO" id="GO:0008270">
    <property type="term" value="F:zinc ion binding"/>
    <property type="evidence" value="ECO:0007669"/>
    <property type="project" value="UniProtKB-UniRule"/>
</dbReference>
<dbReference type="HAMAP" id="MF_00213">
    <property type="entry name" value="HypA_HybF"/>
    <property type="match status" value="1"/>
</dbReference>
<dbReference type="EMBL" id="CP014265">
    <property type="protein sequence ID" value="AMK15664.1"/>
    <property type="molecule type" value="Genomic_DNA"/>
</dbReference>
<dbReference type="InterPro" id="IPR000688">
    <property type="entry name" value="HypA/HybF"/>
</dbReference>
<dbReference type="AlphaFoldDB" id="A0A126R0S6"/>
<dbReference type="Proteomes" id="UP000066376">
    <property type="component" value="Chromosome"/>
</dbReference>
<reference evidence="5 7" key="1">
    <citation type="journal article" date="2016" name="Genome Announc.">
        <title>Draft Genome Sequence of the Rumen Methanogen Methanobrevibacter olleyae YLM1.</title>
        <authorList>
            <person name="Kelly W.J."/>
            <person name="Li D."/>
            <person name="Lambie S.C."/>
            <person name="Cox F."/>
            <person name="Attwood G.T."/>
            <person name="Altermann E."/>
            <person name="Leahy S.C."/>
        </authorList>
    </citation>
    <scope>NUCLEOTIDE SEQUENCE [LARGE SCALE GENOMIC DNA]</scope>
    <source>
        <strain evidence="5 7">YLM1</strain>
    </source>
</reference>
<evidence type="ECO:0000256" key="3">
    <source>
        <dbReference type="ARBA" id="ARBA00022833"/>
    </source>
</evidence>
<feature type="binding site" evidence="4">
    <location>
        <position position="73"/>
    </location>
    <ligand>
        <name>Zn(2+)</name>
        <dbReference type="ChEBI" id="CHEBI:29105"/>
    </ligand>
</feature>
<proteinExistence type="inferred from homology"/>
<feature type="binding site" evidence="4">
    <location>
        <position position="95"/>
    </location>
    <ligand>
        <name>Zn(2+)</name>
        <dbReference type="ChEBI" id="CHEBI:29105"/>
    </ligand>
</feature>
<evidence type="ECO:0000313" key="5">
    <source>
        <dbReference type="EMBL" id="AMK15664.1"/>
    </source>
</evidence>
<keyword evidence="7" id="KW-1185">Reference proteome</keyword>
<dbReference type="PIRSF" id="PIRSF004761">
    <property type="entry name" value="Hydrgn_mat_HypA"/>
    <property type="match status" value="1"/>
</dbReference>
<keyword evidence="1 4" id="KW-0533">Nickel</keyword>
<dbReference type="STRING" id="294671.YLM1_1107"/>
<dbReference type="Pfam" id="PF01155">
    <property type="entry name" value="HypA"/>
    <property type="match status" value="1"/>
</dbReference>
<feature type="binding site" evidence="4">
    <location>
        <position position="76"/>
    </location>
    <ligand>
        <name>Zn(2+)</name>
        <dbReference type="ChEBI" id="CHEBI:29105"/>
    </ligand>
</feature>